<feature type="compositionally biased region" description="Basic and acidic residues" evidence="6">
    <location>
        <begin position="80"/>
        <end position="89"/>
    </location>
</feature>
<dbReference type="GO" id="GO:0006631">
    <property type="term" value="P:fatty acid metabolic process"/>
    <property type="evidence" value="ECO:0007669"/>
    <property type="project" value="UniProtKB-ARBA"/>
</dbReference>
<dbReference type="Pfam" id="PF03098">
    <property type="entry name" value="An_peroxidase"/>
    <property type="match status" value="1"/>
</dbReference>
<dbReference type="GO" id="GO:0005506">
    <property type="term" value="F:iron ion binding"/>
    <property type="evidence" value="ECO:0007669"/>
    <property type="project" value="InterPro"/>
</dbReference>
<dbReference type="GO" id="GO:0006979">
    <property type="term" value="P:response to oxidative stress"/>
    <property type="evidence" value="ECO:0007669"/>
    <property type="project" value="InterPro"/>
</dbReference>
<evidence type="ECO:0000256" key="1">
    <source>
        <dbReference type="ARBA" id="ARBA00022723"/>
    </source>
</evidence>
<keyword evidence="1 5" id="KW-0479">Metal-binding</keyword>
<dbReference type="PRINTS" id="PR00457">
    <property type="entry name" value="ANPEROXIDASE"/>
</dbReference>
<dbReference type="GO" id="GO:0016705">
    <property type="term" value="F:oxidoreductase activity, acting on paired donors, with incorporation or reduction of molecular oxygen"/>
    <property type="evidence" value="ECO:0007669"/>
    <property type="project" value="InterPro"/>
</dbReference>
<keyword evidence="5" id="KW-0349">Heme</keyword>
<dbReference type="GO" id="GO:0004601">
    <property type="term" value="F:peroxidase activity"/>
    <property type="evidence" value="ECO:0007669"/>
    <property type="project" value="UniProtKB-KW"/>
</dbReference>
<dbReference type="GO" id="GO:0020037">
    <property type="term" value="F:heme binding"/>
    <property type="evidence" value="ECO:0007669"/>
    <property type="project" value="InterPro"/>
</dbReference>
<dbReference type="Proteomes" id="UP000276215">
    <property type="component" value="Unassembled WGS sequence"/>
</dbReference>
<dbReference type="OrthoDB" id="823504at2759"/>
<keyword evidence="4 5" id="KW-0408">Iron</keyword>
<dbReference type="CDD" id="cd20612">
    <property type="entry name" value="CYP_LDS-like_C"/>
    <property type="match status" value="1"/>
</dbReference>
<dbReference type="EMBL" id="ML120566">
    <property type="protein sequence ID" value="RPA89590.1"/>
    <property type="molecule type" value="Genomic_DNA"/>
</dbReference>
<feature type="region of interest" description="Disordered" evidence="6">
    <location>
        <begin position="69"/>
        <end position="89"/>
    </location>
</feature>
<feature type="compositionally biased region" description="Low complexity" evidence="6">
    <location>
        <begin position="1"/>
        <end position="18"/>
    </location>
</feature>
<dbReference type="Gene3D" id="1.10.640.10">
    <property type="entry name" value="Haem peroxidase domain superfamily, animal type"/>
    <property type="match status" value="1"/>
</dbReference>
<dbReference type="InterPro" id="IPR019791">
    <property type="entry name" value="Haem_peroxidase_animal"/>
</dbReference>
<dbReference type="STRING" id="1336337.A0A3N4JWV0"/>
<keyword evidence="8" id="KW-0575">Peroxidase</keyword>
<dbReference type="InterPro" id="IPR010255">
    <property type="entry name" value="Haem_peroxidase_sf"/>
</dbReference>
<organism evidence="8 9">
    <name type="scientific">Choiromyces venosus 120613-1</name>
    <dbReference type="NCBI Taxonomy" id="1336337"/>
    <lineage>
        <taxon>Eukaryota</taxon>
        <taxon>Fungi</taxon>
        <taxon>Dikarya</taxon>
        <taxon>Ascomycota</taxon>
        <taxon>Pezizomycotina</taxon>
        <taxon>Pezizomycetes</taxon>
        <taxon>Pezizales</taxon>
        <taxon>Tuberaceae</taxon>
        <taxon>Choiromyces</taxon>
    </lineage>
</organism>
<evidence type="ECO:0000256" key="6">
    <source>
        <dbReference type="SAM" id="MobiDB-lite"/>
    </source>
</evidence>
<keyword evidence="9" id="KW-1185">Reference proteome</keyword>
<dbReference type="AlphaFoldDB" id="A0A3N4JWV0"/>
<evidence type="ECO:0000256" key="3">
    <source>
        <dbReference type="ARBA" id="ARBA00023002"/>
    </source>
</evidence>
<keyword evidence="3" id="KW-0560">Oxidoreductase</keyword>
<dbReference type="InterPro" id="IPR050783">
    <property type="entry name" value="Oxylipin_biosynth_metab"/>
</dbReference>
<reference evidence="8 9" key="1">
    <citation type="journal article" date="2018" name="Nat. Ecol. Evol.">
        <title>Pezizomycetes genomes reveal the molecular basis of ectomycorrhizal truffle lifestyle.</title>
        <authorList>
            <person name="Murat C."/>
            <person name="Payen T."/>
            <person name="Noel B."/>
            <person name="Kuo A."/>
            <person name="Morin E."/>
            <person name="Chen J."/>
            <person name="Kohler A."/>
            <person name="Krizsan K."/>
            <person name="Balestrini R."/>
            <person name="Da Silva C."/>
            <person name="Montanini B."/>
            <person name="Hainaut M."/>
            <person name="Levati E."/>
            <person name="Barry K.W."/>
            <person name="Belfiori B."/>
            <person name="Cichocki N."/>
            <person name="Clum A."/>
            <person name="Dockter R.B."/>
            <person name="Fauchery L."/>
            <person name="Guy J."/>
            <person name="Iotti M."/>
            <person name="Le Tacon F."/>
            <person name="Lindquist E.A."/>
            <person name="Lipzen A."/>
            <person name="Malagnac F."/>
            <person name="Mello A."/>
            <person name="Molinier V."/>
            <person name="Miyauchi S."/>
            <person name="Poulain J."/>
            <person name="Riccioni C."/>
            <person name="Rubini A."/>
            <person name="Sitrit Y."/>
            <person name="Splivallo R."/>
            <person name="Traeger S."/>
            <person name="Wang M."/>
            <person name="Zifcakova L."/>
            <person name="Wipf D."/>
            <person name="Zambonelli A."/>
            <person name="Paolocci F."/>
            <person name="Nowrousian M."/>
            <person name="Ottonello S."/>
            <person name="Baldrian P."/>
            <person name="Spatafora J.W."/>
            <person name="Henrissat B."/>
            <person name="Nagy L.G."/>
            <person name="Aury J.M."/>
            <person name="Wincker P."/>
            <person name="Grigoriev I.V."/>
            <person name="Bonfante P."/>
            <person name="Martin F.M."/>
        </authorList>
    </citation>
    <scope>NUCLEOTIDE SEQUENCE [LARGE SCALE GENOMIC DNA]</scope>
    <source>
        <strain evidence="8 9">120613-1</strain>
    </source>
</reference>
<evidence type="ECO:0000256" key="5">
    <source>
        <dbReference type="PIRSR" id="PIRSR619791-2"/>
    </source>
</evidence>
<dbReference type="EMBL" id="ML120372">
    <property type="protein sequence ID" value="RPB01688.1"/>
    <property type="molecule type" value="Genomic_DNA"/>
</dbReference>
<feature type="binding site" description="axial binding residue" evidence="5">
    <location>
        <position position="442"/>
    </location>
    <ligand>
        <name>heme b</name>
        <dbReference type="ChEBI" id="CHEBI:60344"/>
    </ligand>
    <ligandPart>
        <name>Fe</name>
        <dbReference type="ChEBI" id="CHEBI:18248"/>
    </ligandPart>
</feature>
<evidence type="ECO:0000313" key="9">
    <source>
        <dbReference type="Proteomes" id="UP000276215"/>
    </source>
</evidence>
<proteinExistence type="predicted"/>
<dbReference type="PANTHER" id="PTHR11903:SF13">
    <property type="entry name" value="LINOLEATE 10R-LIPOXYGENASE"/>
    <property type="match status" value="1"/>
</dbReference>
<protein>
    <submittedName>
        <fullName evidence="8">Heme peroxidase</fullName>
    </submittedName>
</protein>
<dbReference type="InterPro" id="IPR036396">
    <property type="entry name" value="Cyt_P450_sf"/>
</dbReference>
<evidence type="ECO:0000256" key="2">
    <source>
        <dbReference type="ARBA" id="ARBA00022964"/>
    </source>
</evidence>
<evidence type="ECO:0000313" key="8">
    <source>
        <dbReference type="EMBL" id="RPB01688.1"/>
    </source>
</evidence>
<evidence type="ECO:0000313" key="7">
    <source>
        <dbReference type="EMBL" id="RPA89590.1"/>
    </source>
</evidence>
<dbReference type="SUPFAM" id="SSF48113">
    <property type="entry name" value="Heme-dependent peroxidases"/>
    <property type="match status" value="1"/>
</dbReference>
<name>A0A3N4JWV0_9PEZI</name>
<dbReference type="GO" id="GO:0051213">
    <property type="term" value="F:dioxygenase activity"/>
    <property type="evidence" value="ECO:0007669"/>
    <property type="project" value="UniProtKB-KW"/>
</dbReference>
<evidence type="ECO:0000256" key="4">
    <source>
        <dbReference type="ARBA" id="ARBA00023004"/>
    </source>
</evidence>
<dbReference type="InterPro" id="IPR034812">
    <property type="entry name" value="Ppo-like_N"/>
</dbReference>
<dbReference type="GO" id="GO:0004497">
    <property type="term" value="F:monooxygenase activity"/>
    <property type="evidence" value="ECO:0007669"/>
    <property type="project" value="InterPro"/>
</dbReference>
<feature type="region of interest" description="Disordered" evidence="6">
    <location>
        <begin position="1"/>
        <end position="53"/>
    </location>
</feature>
<accession>A0A3N4JWV0</accession>
<gene>
    <name evidence="8" type="ORF">L873DRAFT_1827170</name>
    <name evidence="7" type="ORF">L873DRAFT_1831942</name>
</gene>
<sequence length="1140" mass="128151">MTSNTNGTNGATNAHSNGHSNGASNGASNGVSNGKTSKYATQKKPPPPVAKPTRAAVDSTFEQFANLLHASNRPLPNRFGDGKDERPPEVKQTGILTDINTLRRGGFFWESVGTLWTLLKSKVKGGPVDDKTMIMERVIQLTTRLPATSKVRVALTTTQVGQLWDSLQHPPQSYLGNEFTYRHADGGYNNVFCPQLGRSGSAYARSVKPLAKMPGAPPDAYTLFDSIFSRGPNDEHFREHDNNISSMLFYTASIIIHDLFRTNHVDPNISDTSAYLDLAPLYGNSVEDQAKIRTFQDGKIKPDSFYDKRLLAFPPGAPVLLIMFGRFHNYVVENLKAINEGGRFSLKFPRYPNGDDDATRQAKAVKQQDEDLFQTGRLVTCGLYINFILNDYLRTIVNLNRVDTTWTLDPRFEASKAYNPDGTPAGVGNMVSAEFNLVYRWHSCISKRDDQWTKEFYQTLFPGRDIKDIEMPEFLAGVRGWERSLSDDPAQRNIAGLERKLDGSYHDDDLVKIITESVEDVAGAFGARNVPHVLRLVDVLGIEQSRKWKVASLNEFREFFGLKPHATFEDINPDPAVANALRQLYDHPDFVEMYAGLVAEADKKPMVPGVGIGPTYTISRAILSDAVTLVRGDRFYTTDYTAAHLTNWGFQEASSDPAIVYGCVGYKLILKAFPNHFKFNSIYAHYPLTIPAENHKIHTALGTVDQFDFERPVYTPIRIPISSYSATKQILCDAQNFKVTWGAGFDFIMRADFMLSGDKLTNSEQKAFVRDRLYLQGVDWKQQIRQFYEETTEKLIRKKAYSLGGAYQVDAVRDIGNIAQTIFAASIFNLPMKSEDHPKGIYTEQELYTILCVMFIVIFFDTDSSKSFPLRQACFKVVRQYGTLVEAQVKAIKSWSWLQGVWDPLNIRGRNKSSPLKSYGWTMIKRLLESGKSPYDVTWCYIVPIAGASAPNQGQIFAQVLDFYLEDKNAHHLAEIQRLAHVGTEEAWETIKKYALEGGRLAGTFGLYRRVEADNITIEDNGRNVELRKGDMVFVNFITASRDPVVFPDPLEVKLDRPEASYMQYGDGAHECLGKAANIIGLTTMLMQFGKLKGLRRAPGPQGNLKYVPKPGGFKVYMKEDWSAYWPFPTSMKVRFDDII</sequence>
<dbReference type="CDD" id="cd09817">
    <property type="entry name" value="linoleate_diol_synthase_like"/>
    <property type="match status" value="1"/>
</dbReference>
<feature type="compositionally biased region" description="Polar residues" evidence="6">
    <location>
        <begin position="19"/>
        <end position="40"/>
    </location>
</feature>
<dbReference type="SUPFAM" id="SSF48264">
    <property type="entry name" value="Cytochrome P450"/>
    <property type="match status" value="1"/>
</dbReference>
<dbReference type="PROSITE" id="PS50292">
    <property type="entry name" value="PEROXIDASE_3"/>
    <property type="match status" value="1"/>
</dbReference>
<dbReference type="PANTHER" id="PTHR11903">
    <property type="entry name" value="PROSTAGLANDIN G/H SYNTHASE"/>
    <property type="match status" value="1"/>
</dbReference>
<dbReference type="Gene3D" id="1.10.630.10">
    <property type="entry name" value="Cytochrome P450"/>
    <property type="match status" value="1"/>
</dbReference>
<dbReference type="InterPro" id="IPR037120">
    <property type="entry name" value="Haem_peroxidase_sf_animal"/>
</dbReference>
<keyword evidence="2" id="KW-0223">Dioxygenase</keyword>